<dbReference type="InterPro" id="IPR050437">
    <property type="entry name" value="Ribos_protein_bS1-like"/>
</dbReference>
<keyword evidence="2" id="KW-0689">Ribosomal protein</keyword>
<dbReference type="Gene3D" id="2.40.50.140">
    <property type="entry name" value="Nucleic acid-binding proteins"/>
    <property type="match status" value="1"/>
</dbReference>
<dbReference type="EMBL" id="LCCZ01000011">
    <property type="protein sequence ID" value="KKS44142.1"/>
    <property type="molecule type" value="Genomic_DNA"/>
</dbReference>
<evidence type="ECO:0000313" key="6">
    <source>
        <dbReference type="Proteomes" id="UP000034875"/>
    </source>
</evidence>
<comment type="caution">
    <text evidence="5">The sequence shown here is derived from an EMBL/GenBank/DDBJ whole genome shotgun (WGS) entry which is preliminary data.</text>
</comment>
<organism evidence="5 6">
    <name type="scientific">candidate division CPR1 bacterium GW2011_GWA2_42_17</name>
    <dbReference type="NCBI Taxonomy" id="1618341"/>
    <lineage>
        <taxon>Bacteria</taxon>
        <taxon>candidate division CPR1</taxon>
    </lineage>
</organism>
<evidence type="ECO:0000256" key="2">
    <source>
        <dbReference type="ARBA" id="ARBA00022980"/>
    </source>
</evidence>
<evidence type="ECO:0000256" key="1">
    <source>
        <dbReference type="ARBA" id="ARBA00006767"/>
    </source>
</evidence>
<dbReference type="PANTHER" id="PTHR10724:SF7">
    <property type="entry name" value="SMALL RIBOSOMAL SUBUNIT PROTEIN BS1C"/>
    <property type="match status" value="1"/>
</dbReference>
<keyword evidence="3" id="KW-0687">Ribonucleoprotein</keyword>
<dbReference type="PROSITE" id="PS50126">
    <property type="entry name" value="S1"/>
    <property type="match status" value="1"/>
</dbReference>
<dbReference type="GO" id="GO:0005840">
    <property type="term" value="C:ribosome"/>
    <property type="evidence" value="ECO:0007669"/>
    <property type="project" value="UniProtKB-KW"/>
</dbReference>
<dbReference type="InterPro" id="IPR012340">
    <property type="entry name" value="NA-bd_OB-fold"/>
</dbReference>
<proteinExistence type="inferred from homology"/>
<dbReference type="GO" id="GO:0003729">
    <property type="term" value="F:mRNA binding"/>
    <property type="evidence" value="ECO:0007669"/>
    <property type="project" value="TreeGrafter"/>
</dbReference>
<evidence type="ECO:0000259" key="4">
    <source>
        <dbReference type="PROSITE" id="PS50126"/>
    </source>
</evidence>
<protein>
    <submittedName>
        <fullName evidence="5">RNA binding S1 domain protein</fullName>
    </submittedName>
</protein>
<sequence>MLNNGHGNDQDVDFFDSVDSFLPPVKPGEFSFPFFGRQYDGVIVAITVDGYFVENYLEKHTFLLPFNEAKAAGYGDLQVGQPVVIFSTELDRRTDVWLSTCHPLFPDDKDLAFVQRAVETGDWVEVKVSGQNARGLRLVYGTIGGFMFFENVDWERHRKNGSQPNLIGQTMVVRITSCIDYRGLPCFYASERLEEPVYDRNDDLTGSGDLCSVQVGEIVEGTVTGLKPYGVFVNIDGADGLISIAEIANRFIVDVEQEFTIGERVTVKVLSVSWSDEKSRWHIALSRKALLPAPILVESFGEPFEFDE</sequence>
<evidence type="ECO:0000256" key="3">
    <source>
        <dbReference type="ARBA" id="ARBA00023274"/>
    </source>
</evidence>
<comment type="similarity">
    <text evidence="1">Belongs to the bacterial ribosomal protein bS1 family.</text>
</comment>
<dbReference type="InterPro" id="IPR003029">
    <property type="entry name" value="S1_domain"/>
</dbReference>
<dbReference type="PANTHER" id="PTHR10724">
    <property type="entry name" value="30S RIBOSOMAL PROTEIN S1"/>
    <property type="match status" value="1"/>
</dbReference>
<dbReference type="GO" id="GO:1990904">
    <property type="term" value="C:ribonucleoprotein complex"/>
    <property type="evidence" value="ECO:0007669"/>
    <property type="project" value="UniProtKB-KW"/>
</dbReference>
<dbReference type="GO" id="GO:0006412">
    <property type="term" value="P:translation"/>
    <property type="evidence" value="ECO:0007669"/>
    <property type="project" value="TreeGrafter"/>
</dbReference>
<dbReference type="SMART" id="SM00316">
    <property type="entry name" value="S1"/>
    <property type="match status" value="1"/>
</dbReference>
<dbReference type="Pfam" id="PF00575">
    <property type="entry name" value="S1"/>
    <property type="match status" value="1"/>
</dbReference>
<dbReference type="SUPFAM" id="SSF50249">
    <property type="entry name" value="Nucleic acid-binding proteins"/>
    <property type="match status" value="1"/>
</dbReference>
<dbReference type="Proteomes" id="UP000034875">
    <property type="component" value="Unassembled WGS sequence"/>
</dbReference>
<gene>
    <name evidence="5" type="ORF">UV05_C0011G0033</name>
</gene>
<name>A0A0G0Z632_9BACT</name>
<feature type="domain" description="S1 motif" evidence="4">
    <location>
        <begin position="216"/>
        <end position="288"/>
    </location>
</feature>
<evidence type="ECO:0000313" key="5">
    <source>
        <dbReference type="EMBL" id="KKS44142.1"/>
    </source>
</evidence>
<dbReference type="AlphaFoldDB" id="A0A0G0Z632"/>
<accession>A0A0G0Z632</accession>
<reference evidence="5 6" key="1">
    <citation type="journal article" date="2015" name="Nature">
        <title>rRNA introns, odd ribosomes, and small enigmatic genomes across a large radiation of phyla.</title>
        <authorList>
            <person name="Brown C.T."/>
            <person name="Hug L.A."/>
            <person name="Thomas B.C."/>
            <person name="Sharon I."/>
            <person name="Castelle C.J."/>
            <person name="Singh A."/>
            <person name="Wilkins M.J."/>
            <person name="Williams K.H."/>
            <person name="Banfield J.F."/>
        </authorList>
    </citation>
    <scope>NUCLEOTIDE SEQUENCE [LARGE SCALE GENOMIC DNA]</scope>
</reference>
<dbReference type="GO" id="GO:0003735">
    <property type="term" value="F:structural constituent of ribosome"/>
    <property type="evidence" value="ECO:0007669"/>
    <property type="project" value="TreeGrafter"/>
</dbReference>